<dbReference type="Pfam" id="PF08574">
    <property type="entry name" value="Iwr1"/>
    <property type="match status" value="1"/>
</dbReference>
<keyword evidence="9" id="KW-0539">Nucleus</keyword>
<dbReference type="InterPro" id="IPR040218">
    <property type="entry name" value="SLC7A6OS"/>
</dbReference>
<feature type="region of interest" description="Disordered" evidence="10">
    <location>
        <begin position="199"/>
        <end position="270"/>
    </location>
</feature>
<dbReference type="EMBL" id="CAKAEH010001381">
    <property type="protein sequence ID" value="CAG9535506.1"/>
    <property type="molecule type" value="Genomic_DNA"/>
</dbReference>
<keyword evidence="6" id="KW-0813">Transport</keyword>
<feature type="region of interest" description="Disordered" evidence="10">
    <location>
        <begin position="89"/>
        <end position="112"/>
    </location>
</feature>
<proteinExistence type="inferred from homology"/>
<dbReference type="AlphaFoldDB" id="A0A8J2M597"/>
<comment type="caution">
    <text evidence="12">The sequence shown here is derived from an EMBL/GenBank/DDBJ whole genome shotgun (WGS) entry which is preliminary data.</text>
</comment>
<evidence type="ECO:0000256" key="5">
    <source>
        <dbReference type="ARBA" id="ARBA00017036"/>
    </source>
</evidence>
<dbReference type="OrthoDB" id="5838155at2759"/>
<reference evidence="12" key="1">
    <citation type="submission" date="2021-09" db="EMBL/GenBank/DDBJ databases">
        <authorList>
            <consortium name="Pathogen Informatics"/>
        </authorList>
    </citation>
    <scope>NUCLEOTIDE SEQUENCE</scope>
</reference>
<dbReference type="InterPro" id="IPR013883">
    <property type="entry name" value="TF_Iwr1_dom"/>
</dbReference>
<evidence type="ECO:0000256" key="6">
    <source>
        <dbReference type="ARBA" id="ARBA00022448"/>
    </source>
</evidence>
<dbReference type="PANTHER" id="PTHR31196">
    <property type="entry name" value="RNA POLYMERASE II NUCLEAR LOCALIZATION PROTEIN SLC7A6OS-RELATED"/>
    <property type="match status" value="1"/>
</dbReference>
<feature type="domain" description="Transcription factor Iwr1" evidence="11">
    <location>
        <begin position="164"/>
        <end position="226"/>
    </location>
</feature>
<keyword evidence="8" id="KW-0653">Protein transport</keyword>
<dbReference type="GO" id="GO:0032502">
    <property type="term" value="P:developmental process"/>
    <property type="evidence" value="ECO:0007669"/>
    <property type="project" value="TreeGrafter"/>
</dbReference>
<evidence type="ECO:0000256" key="7">
    <source>
        <dbReference type="ARBA" id="ARBA00022490"/>
    </source>
</evidence>
<evidence type="ECO:0000256" key="1">
    <source>
        <dbReference type="ARBA" id="ARBA00003202"/>
    </source>
</evidence>
<comment type="similarity">
    <text evidence="4">Belongs to the IWR1/SLC7A6OS family.</text>
</comment>
<accession>A0A8J2M597</accession>
<feature type="compositionally biased region" description="Basic and acidic residues" evidence="10">
    <location>
        <begin position="217"/>
        <end position="229"/>
    </location>
</feature>
<keyword evidence="13" id="KW-1185">Reference proteome</keyword>
<sequence length="270" mass="30026">MLANYLTSPQPQSSSSPSLFCPTIFRVRRKRTADPHEALVISLKRAKQMPAMAEPIICFRASATDLELGFNSAINSQHFNIIDLDPHQDTVNTKRTPPANTVEVTENSDSKSDVSFSNPLEFMKDFVEEPSSNIKIIGKAGIIKSSQITLNGEPLVTLSSQDDEDFIFDYYWSSNANGCTAYQIRDVRLANADDLLCDGEDTESSAEEDDEDSNDENNWRNDYPDESEHTSGCGSDEDTASDGFDDYEDLEKHIGEMGFCDEEDSDDAND</sequence>
<evidence type="ECO:0000256" key="4">
    <source>
        <dbReference type="ARBA" id="ARBA00010218"/>
    </source>
</evidence>
<keyword evidence="7" id="KW-0963">Cytoplasm</keyword>
<gene>
    <name evidence="12" type="ORF">CJOHNSTONI_LOCUS5523</name>
</gene>
<dbReference type="GO" id="GO:0015031">
    <property type="term" value="P:protein transport"/>
    <property type="evidence" value="ECO:0007669"/>
    <property type="project" value="UniProtKB-KW"/>
</dbReference>
<dbReference type="PANTHER" id="PTHR31196:SF2">
    <property type="entry name" value="RNA POLYMERASE II NUCLEAR LOCALIZATION PROTEIN SLC7A6OS-RELATED"/>
    <property type="match status" value="1"/>
</dbReference>
<evidence type="ECO:0000256" key="2">
    <source>
        <dbReference type="ARBA" id="ARBA00004123"/>
    </source>
</evidence>
<evidence type="ECO:0000313" key="12">
    <source>
        <dbReference type="EMBL" id="CAG9535506.1"/>
    </source>
</evidence>
<feature type="compositionally biased region" description="Acidic residues" evidence="10">
    <location>
        <begin position="199"/>
        <end position="215"/>
    </location>
</feature>
<evidence type="ECO:0000256" key="8">
    <source>
        <dbReference type="ARBA" id="ARBA00022927"/>
    </source>
</evidence>
<evidence type="ECO:0000256" key="9">
    <source>
        <dbReference type="ARBA" id="ARBA00023242"/>
    </source>
</evidence>
<name>A0A8J2M597_9BILA</name>
<evidence type="ECO:0000259" key="11">
    <source>
        <dbReference type="Pfam" id="PF08574"/>
    </source>
</evidence>
<comment type="subcellular location">
    <subcellularLocation>
        <location evidence="3">Cytoplasm</location>
    </subcellularLocation>
    <subcellularLocation>
        <location evidence="2">Nucleus</location>
    </subcellularLocation>
</comment>
<organism evidence="12 13">
    <name type="scientific">Cercopithifilaria johnstoni</name>
    <dbReference type="NCBI Taxonomy" id="2874296"/>
    <lineage>
        <taxon>Eukaryota</taxon>
        <taxon>Metazoa</taxon>
        <taxon>Ecdysozoa</taxon>
        <taxon>Nematoda</taxon>
        <taxon>Chromadorea</taxon>
        <taxon>Rhabditida</taxon>
        <taxon>Spirurina</taxon>
        <taxon>Spiruromorpha</taxon>
        <taxon>Filarioidea</taxon>
        <taxon>Onchocercidae</taxon>
        <taxon>Cercopithifilaria</taxon>
    </lineage>
</organism>
<feature type="compositionally biased region" description="Acidic residues" evidence="10">
    <location>
        <begin position="235"/>
        <end position="249"/>
    </location>
</feature>
<comment type="function">
    <text evidence="1">Directs RNA polymerase II nuclear import.</text>
</comment>
<dbReference type="Proteomes" id="UP000746747">
    <property type="component" value="Unassembled WGS sequence"/>
</dbReference>
<dbReference type="GO" id="GO:0005634">
    <property type="term" value="C:nucleus"/>
    <property type="evidence" value="ECO:0007669"/>
    <property type="project" value="UniProtKB-SubCell"/>
</dbReference>
<evidence type="ECO:0000256" key="3">
    <source>
        <dbReference type="ARBA" id="ARBA00004496"/>
    </source>
</evidence>
<evidence type="ECO:0000313" key="13">
    <source>
        <dbReference type="Proteomes" id="UP000746747"/>
    </source>
</evidence>
<feature type="compositionally biased region" description="Acidic residues" evidence="10">
    <location>
        <begin position="259"/>
        <end position="270"/>
    </location>
</feature>
<evidence type="ECO:0000256" key="10">
    <source>
        <dbReference type="SAM" id="MobiDB-lite"/>
    </source>
</evidence>
<dbReference type="GO" id="GO:0005737">
    <property type="term" value="C:cytoplasm"/>
    <property type="evidence" value="ECO:0007669"/>
    <property type="project" value="UniProtKB-SubCell"/>
</dbReference>
<protein>
    <recommendedName>
        <fullName evidence="5">Probable RNA polymerase II nuclear localization protein SLC7A6OS</fullName>
    </recommendedName>
</protein>